<name>A0A0E9PBV2_ANGAN</name>
<proteinExistence type="predicted"/>
<dbReference type="AlphaFoldDB" id="A0A0E9PBV2"/>
<dbReference type="EMBL" id="GBXM01106845">
    <property type="protein sequence ID" value="JAH01732.1"/>
    <property type="molecule type" value="Transcribed_RNA"/>
</dbReference>
<sequence length="59" mass="6245">MNSSSDLGFLLLQSLVIFLGLLLPVPFPADLSSLCSSAILLGIRKVNQSIPVGLFTTQV</sequence>
<reference evidence="1" key="2">
    <citation type="journal article" date="2015" name="Fish Shellfish Immunol.">
        <title>Early steps in the European eel (Anguilla anguilla)-Vibrio vulnificus interaction in the gills: Role of the RtxA13 toxin.</title>
        <authorList>
            <person name="Callol A."/>
            <person name="Pajuelo D."/>
            <person name="Ebbesson L."/>
            <person name="Teles M."/>
            <person name="MacKenzie S."/>
            <person name="Amaro C."/>
        </authorList>
    </citation>
    <scope>NUCLEOTIDE SEQUENCE</scope>
</reference>
<protein>
    <submittedName>
        <fullName evidence="1">Uncharacterized protein</fullName>
    </submittedName>
</protein>
<organism evidence="1">
    <name type="scientific">Anguilla anguilla</name>
    <name type="common">European freshwater eel</name>
    <name type="synonym">Muraena anguilla</name>
    <dbReference type="NCBI Taxonomy" id="7936"/>
    <lineage>
        <taxon>Eukaryota</taxon>
        <taxon>Metazoa</taxon>
        <taxon>Chordata</taxon>
        <taxon>Craniata</taxon>
        <taxon>Vertebrata</taxon>
        <taxon>Euteleostomi</taxon>
        <taxon>Actinopterygii</taxon>
        <taxon>Neopterygii</taxon>
        <taxon>Teleostei</taxon>
        <taxon>Anguilliformes</taxon>
        <taxon>Anguillidae</taxon>
        <taxon>Anguilla</taxon>
    </lineage>
</organism>
<evidence type="ECO:0000313" key="1">
    <source>
        <dbReference type="EMBL" id="JAH01732.1"/>
    </source>
</evidence>
<reference evidence="1" key="1">
    <citation type="submission" date="2014-11" db="EMBL/GenBank/DDBJ databases">
        <authorList>
            <person name="Amaro Gonzalez C."/>
        </authorList>
    </citation>
    <scope>NUCLEOTIDE SEQUENCE</scope>
</reference>
<accession>A0A0E9PBV2</accession>